<organism evidence="2 3">
    <name type="scientific">Nitrosospira briensis</name>
    <dbReference type="NCBI Taxonomy" id="35799"/>
    <lineage>
        <taxon>Bacteria</taxon>
        <taxon>Pseudomonadati</taxon>
        <taxon>Pseudomonadota</taxon>
        <taxon>Betaproteobacteria</taxon>
        <taxon>Nitrosomonadales</taxon>
        <taxon>Nitrosomonadaceae</taxon>
        <taxon>Nitrosospira</taxon>
    </lineage>
</organism>
<feature type="region of interest" description="Disordered" evidence="1">
    <location>
        <begin position="37"/>
        <end position="66"/>
    </location>
</feature>
<evidence type="ECO:0000313" key="2">
    <source>
        <dbReference type="EMBL" id="SFO13786.1"/>
    </source>
</evidence>
<evidence type="ECO:0000313" key="3">
    <source>
        <dbReference type="Proteomes" id="UP000183107"/>
    </source>
</evidence>
<dbReference type="RefSeq" id="WP_143072003.1">
    <property type="nucleotide sequence ID" value="NZ_FOVJ01000008.1"/>
</dbReference>
<proteinExistence type="predicted"/>
<sequence>MYLPAKNGQCAEFWKVKIERHDIVTFSRHFFNPRAPVRSFFDPGDPRGAEPQKMPGDQPRVRAAPS</sequence>
<dbReference type="Proteomes" id="UP000183107">
    <property type="component" value="Unassembled WGS sequence"/>
</dbReference>
<reference evidence="3" key="1">
    <citation type="submission" date="2016-10" db="EMBL/GenBank/DDBJ databases">
        <authorList>
            <person name="Varghese N."/>
        </authorList>
    </citation>
    <scope>NUCLEOTIDE SEQUENCE [LARGE SCALE GENOMIC DNA]</scope>
    <source>
        <strain evidence="3">Nsp8</strain>
    </source>
</reference>
<accession>A0A1I5EQY7</accession>
<name>A0A1I5EQY7_9PROT</name>
<keyword evidence="3" id="KW-1185">Reference proteome</keyword>
<evidence type="ECO:0000256" key="1">
    <source>
        <dbReference type="SAM" id="MobiDB-lite"/>
    </source>
</evidence>
<dbReference type="EMBL" id="FOVJ01000008">
    <property type="protein sequence ID" value="SFO13786.1"/>
    <property type="molecule type" value="Genomic_DNA"/>
</dbReference>
<gene>
    <name evidence="2" type="ORF">SAMN05216386_2740</name>
</gene>
<protein>
    <submittedName>
        <fullName evidence="2">Uncharacterized protein</fullName>
    </submittedName>
</protein>
<dbReference type="AlphaFoldDB" id="A0A1I5EQY7"/>